<dbReference type="EMBL" id="BK015877">
    <property type="protein sequence ID" value="DAD71181.1"/>
    <property type="molecule type" value="Genomic_DNA"/>
</dbReference>
<name>A0A8S5LM78_9CAUD</name>
<reference evidence="1" key="1">
    <citation type="journal article" date="2021" name="Proc. Natl. Acad. Sci. U.S.A.">
        <title>A Catalog of Tens of Thousands of Viruses from Human Metagenomes Reveals Hidden Associations with Chronic Diseases.</title>
        <authorList>
            <person name="Tisza M.J."/>
            <person name="Buck C.B."/>
        </authorList>
    </citation>
    <scope>NUCLEOTIDE SEQUENCE</scope>
    <source>
        <strain evidence="1">CtkyH28</strain>
    </source>
</reference>
<accession>A0A8S5LM78</accession>
<sequence>MAKKKKNGFDASVLEKYAERLEEAGGHAAIERATQAAMITAKMEVNKDIRSAVQPGNLPAGGKYSHGDTAKSIDTTTAVEWEGNIASLHLGFDMDKSGLTSIFLMYGTPKMQPAQGLREAVYGENTRRRVRKAMEEAIEKVLERLGG</sequence>
<protein>
    <submittedName>
        <fullName evidence="1">Uncharacterized protein</fullName>
    </submittedName>
</protein>
<evidence type="ECO:0000313" key="1">
    <source>
        <dbReference type="EMBL" id="DAD71181.1"/>
    </source>
</evidence>
<organism evidence="1">
    <name type="scientific">Siphoviridae sp. ctkyH28</name>
    <dbReference type="NCBI Taxonomy" id="2827585"/>
    <lineage>
        <taxon>Viruses</taxon>
        <taxon>Duplodnaviria</taxon>
        <taxon>Heunggongvirae</taxon>
        <taxon>Uroviricota</taxon>
        <taxon>Caudoviricetes</taxon>
    </lineage>
</organism>
<proteinExistence type="predicted"/>